<dbReference type="Proteomes" id="UP001595816">
    <property type="component" value="Unassembled WGS sequence"/>
</dbReference>
<protein>
    <submittedName>
        <fullName evidence="2">NAD(P)-dependent oxidoreductase</fullName>
    </submittedName>
</protein>
<sequence>MKLTIIAATGGVGRHLVEQAVAEGHEVTAVARRPRDLPAGVRTMAVDFERPDPVALRAAVRGADAVVSGLGPRDPRADAGITSRGTQAIVDAMAAEGVRRIVVVSAAPVGPVPVPGQRVLPKHDPGDGFFMRHVGTRIARTLFGTHYADLAVTEQILRDSGLEWTVSRPPKLTDKALTGEYRTALNRNVRGGFSISRADVAHHMLRLVDQPETVRQVVGVAH</sequence>
<evidence type="ECO:0000259" key="1">
    <source>
        <dbReference type="Pfam" id="PF13460"/>
    </source>
</evidence>
<dbReference type="SUPFAM" id="SSF51735">
    <property type="entry name" value="NAD(P)-binding Rossmann-fold domains"/>
    <property type="match status" value="1"/>
</dbReference>
<accession>A0ABV8LNU2</accession>
<dbReference type="Pfam" id="PF13460">
    <property type="entry name" value="NAD_binding_10"/>
    <property type="match status" value="1"/>
</dbReference>
<keyword evidence="3" id="KW-1185">Reference proteome</keyword>
<comment type="caution">
    <text evidence="2">The sequence shown here is derived from an EMBL/GenBank/DDBJ whole genome shotgun (WGS) entry which is preliminary data.</text>
</comment>
<proteinExistence type="predicted"/>
<dbReference type="InterPro" id="IPR036291">
    <property type="entry name" value="NAD(P)-bd_dom_sf"/>
</dbReference>
<dbReference type="InterPro" id="IPR051606">
    <property type="entry name" value="Polyketide_Oxido-like"/>
</dbReference>
<dbReference type="EMBL" id="JBHSAY010000009">
    <property type="protein sequence ID" value="MFC4132671.1"/>
    <property type="molecule type" value="Genomic_DNA"/>
</dbReference>
<dbReference type="RefSeq" id="WP_253752827.1">
    <property type="nucleotide sequence ID" value="NZ_JAMZDZ010000001.1"/>
</dbReference>
<reference evidence="3" key="1">
    <citation type="journal article" date="2019" name="Int. J. Syst. Evol. Microbiol.">
        <title>The Global Catalogue of Microorganisms (GCM) 10K type strain sequencing project: providing services to taxonomists for standard genome sequencing and annotation.</title>
        <authorList>
            <consortium name="The Broad Institute Genomics Platform"/>
            <consortium name="The Broad Institute Genome Sequencing Center for Infectious Disease"/>
            <person name="Wu L."/>
            <person name="Ma J."/>
        </authorList>
    </citation>
    <scope>NUCLEOTIDE SEQUENCE [LARGE SCALE GENOMIC DNA]</scope>
    <source>
        <strain evidence="3">CGMCC 4.7289</strain>
    </source>
</reference>
<evidence type="ECO:0000313" key="2">
    <source>
        <dbReference type="EMBL" id="MFC4132671.1"/>
    </source>
</evidence>
<evidence type="ECO:0000313" key="3">
    <source>
        <dbReference type="Proteomes" id="UP001595816"/>
    </source>
</evidence>
<feature type="domain" description="NAD(P)-binding" evidence="1">
    <location>
        <begin position="8"/>
        <end position="211"/>
    </location>
</feature>
<organism evidence="2 3">
    <name type="scientific">Hamadaea flava</name>
    <dbReference type="NCBI Taxonomy" id="1742688"/>
    <lineage>
        <taxon>Bacteria</taxon>
        <taxon>Bacillati</taxon>
        <taxon>Actinomycetota</taxon>
        <taxon>Actinomycetes</taxon>
        <taxon>Micromonosporales</taxon>
        <taxon>Micromonosporaceae</taxon>
        <taxon>Hamadaea</taxon>
    </lineage>
</organism>
<dbReference type="InterPro" id="IPR016040">
    <property type="entry name" value="NAD(P)-bd_dom"/>
</dbReference>
<dbReference type="Gene3D" id="3.40.50.720">
    <property type="entry name" value="NAD(P)-binding Rossmann-like Domain"/>
    <property type="match status" value="1"/>
</dbReference>
<dbReference type="PANTHER" id="PTHR43355:SF2">
    <property type="entry name" value="FLAVIN REDUCTASE (NADPH)"/>
    <property type="match status" value="1"/>
</dbReference>
<gene>
    <name evidence="2" type="ORF">ACFOZ4_18840</name>
</gene>
<dbReference type="PANTHER" id="PTHR43355">
    <property type="entry name" value="FLAVIN REDUCTASE (NADPH)"/>
    <property type="match status" value="1"/>
</dbReference>
<name>A0ABV8LNU2_9ACTN</name>